<evidence type="ECO:0000259" key="2">
    <source>
        <dbReference type="Pfam" id="PF26056"/>
    </source>
</evidence>
<dbReference type="RefSeq" id="WP_053068768.1">
    <property type="nucleotide sequence ID" value="NZ_CP015220.1"/>
</dbReference>
<reference evidence="4" key="2">
    <citation type="submission" date="2016-04" db="EMBL/GenBank/DDBJ databases">
        <title>Complete Genome and Plasmid Sequences for Rhodococcus fascians D188 and Draft Sequences for Rhodococcus spp. Isolates PBTS 1 and PBTS 2.</title>
        <authorList>
            <person name="Stamer R."/>
            <person name="Vereecke D."/>
            <person name="Zhang Y."/>
            <person name="Schilkey F."/>
            <person name="Devitt N."/>
            <person name="Randall J."/>
        </authorList>
    </citation>
    <scope>NUCLEOTIDE SEQUENCE [LARGE SCALE GENOMIC DNA]</scope>
    <source>
        <strain evidence="4">PBTS2</strain>
    </source>
</reference>
<dbReference type="KEGG" id="rhs:A3Q41_01312"/>
<keyword evidence="4" id="KW-1185">Reference proteome</keyword>
<accession>A0A143QHV9</accession>
<dbReference type="AlphaFoldDB" id="A0A143QHV9"/>
<sequence>MGLGKILVRLAALTTLLFGLMWAIPQLAPQVPEPYEGVRALPPVSPKPTGSTTVPPPLPPGFPSMERPPPQIEVPDGQPQPIATKFGWTYEIPAEWRNFSTGIAGWSNAGRSVVYGSIGDFGSNYCPESDGSTLAMSGMTGRRGMDLHTAALDAARGAEIIFGDDSAAPPRIEYSQPSDIEVAGGPAVRYTVTASSVHKRADCDPTEGTFDVVAVPGFATATVAVFFVKLDLAVDGAVDHSVVEDIISTLRHSDPGGVTR</sequence>
<name>A0A143QHV9_RHOFA</name>
<protein>
    <recommendedName>
        <fullName evidence="2">DUF8017 domain-containing protein</fullName>
    </recommendedName>
</protein>
<dbReference type="Pfam" id="PF26056">
    <property type="entry name" value="DUF8017"/>
    <property type="match status" value="1"/>
</dbReference>
<gene>
    <name evidence="3" type="ORF">A3Q41_01312</name>
</gene>
<organism evidence="3 4">
    <name type="scientific">Rhodococcoides fascians</name>
    <name type="common">Rhodococcus fascians</name>
    <dbReference type="NCBI Taxonomy" id="1828"/>
    <lineage>
        <taxon>Bacteria</taxon>
        <taxon>Bacillati</taxon>
        <taxon>Actinomycetota</taxon>
        <taxon>Actinomycetes</taxon>
        <taxon>Mycobacteriales</taxon>
        <taxon>Nocardiaceae</taxon>
        <taxon>Rhodococcoides</taxon>
    </lineage>
</organism>
<dbReference type="InterPro" id="IPR058330">
    <property type="entry name" value="DUF8017"/>
</dbReference>
<dbReference type="PATRIC" id="fig|1653479.3.peg.1325"/>
<dbReference type="Proteomes" id="UP000076038">
    <property type="component" value="Chromosome"/>
</dbReference>
<reference evidence="3 4" key="1">
    <citation type="journal article" date="2016" name="Genome Announc.">
        <title>Complete Genome and Plasmid Sequences for Rhodococcus fascians D188 and Draft Sequences for Rhodococcus Isolates PBTS 1 and PBTS 2.</title>
        <authorList>
            <person name="Stamler R.A."/>
            <person name="Vereecke D."/>
            <person name="Zhang Y."/>
            <person name="Schilkey F."/>
            <person name="Devitt N."/>
            <person name="Randall J.J."/>
        </authorList>
    </citation>
    <scope>NUCLEOTIDE SEQUENCE [LARGE SCALE GENOMIC DNA]</scope>
    <source>
        <strain evidence="3 4">PBTS2</strain>
    </source>
</reference>
<dbReference type="OrthoDB" id="4552829at2"/>
<dbReference type="EMBL" id="CP015220">
    <property type="protein sequence ID" value="AMY22620.1"/>
    <property type="molecule type" value="Genomic_DNA"/>
</dbReference>
<evidence type="ECO:0000313" key="3">
    <source>
        <dbReference type="EMBL" id="AMY22620.1"/>
    </source>
</evidence>
<evidence type="ECO:0000313" key="4">
    <source>
        <dbReference type="Proteomes" id="UP000076038"/>
    </source>
</evidence>
<feature type="region of interest" description="Disordered" evidence="1">
    <location>
        <begin position="42"/>
        <end position="62"/>
    </location>
</feature>
<proteinExistence type="predicted"/>
<feature type="domain" description="DUF8017" evidence="2">
    <location>
        <begin position="82"/>
        <end position="253"/>
    </location>
</feature>
<evidence type="ECO:0000256" key="1">
    <source>
        <dbReference type="SAM" id="MobiDB-lite"/>
    </source>
</evidence>